<evidence type="ECO:0000256" key="1">
    <source>
        <dbReference type="SAM" id="Coils"/>
    </source>
</evidence>
<feature type="region of interest" description="Disordered" evidence="2">
    <location>
        <begin position="388"/>
        <end position="451"/>
    </location>
</feature>
<dbReference type="GO" id="GO:0035770">
    <property type="term" value="C:ribonucleoprotein granule"/>
    <property type="evidence" value="ECO:0007669"/>
    <property type="project" value="TreeGrafter"/>
</dbReference>
<dbReference type="PROSITE" id="PS51286">
    <property type="entry name" value="RAP"/>
    <property type="match status" value="1"/>
</dbReference>
<feature type="coiled-coil region" evidence="1">
    <location>
        <begin position="228"/>
        <end position="295"/>
    </location>
</feature>
<keyword evidence="5" id="KW-1185">Reference proteome</keyword>
<feature type="compositionally biased region" description="Low complexity" evidence="2">
    <location>
        <begin position="511"/>
        <end position="520"/>
    </location>
</feature>
<sequence length="1896" mass="211749">AAEERSDRKLTSEQARLESERKRLDLAQSHTEKDCENLKTEWQQVTEAIDQQTTEHVGDRDKSAVQRTELDLEIQELQRLLEKKLEQRRALTEVVDSCEIRIASIRSKFEKQLTRLEGKQKRLDEALLEVDADSQQVDVMAAELDREREALAEQALQRQRQLREIRAELRTLRRQRRFIIRNVDMRSVWQKLLEPHQDALNQARVSWEASTRQCTELSSRSSGQEEGAARLRSQIDSAAQALPGLEAEKKQAVASRSFKEAGRLTEEIRRREEDRKNFEAELEALQVGLASAREALAACRQSEETAQAELLAGEERCAVEELRVLRHQVRDLEALAQAPSVSSTDRRLYEQEVCVLQRQQEHLFRKYGVDMASLDEIPAEVLAKFQDRQAPDEASGEESEESEGGLAASPSLQVPNGIAPDRPEMGAATKPCSPVQGELAPEAPVDPESLRQRIDELSAQLAEQQAREAAIESEIDKAVEAEDYDRAEELESERVALEERLQSGPQELGKLKASLEALSSADDEAAAREQGATPSPESPDGVDAVSEKEAVEKEEEKEEEKEDQMEEEKEEEKNDEKDKKEEEKEEEEEEKEKEQEEEREKEQEKEEEKEKEQEEEKEKEKEEEKEESPAAAAEGADASESSPPLHVDASNGADAAEGQTPSAFSFVAAAEGADAAEGQAPSAFSFVAAPEGPDASAEQPPSAFSFVAAAEGAPPADEPSGGAFILADAHENPQLSSHQLPRPKVNSGALHFSVARCLNFVLIVARFSGALCMVRLLQCYADDVAGLHEKATDDPWLCDLELRQGVLEALPKVGDDAHTSRAGFVASLRLQIEASVPARDLEEHWDVLEQITTDQVRCLLPADLAEAFSTLAACERLVRMLSNQSRRIARSFAAEDIAQVARAYAKMGWRSTKTLALLGERLTKLLKGREPDYLQNEVAEESLATMGKETAATVTATHLAAVVGAYPMLGVSWRKSKTQQKDLELWKAVAVAAPSRLSQMTAREFSVILNAFARMDFSTSSINSNVDRLFEISAGHLVPRIALETGLGCEGFVPRELAVISNAYAKVRAGPFVLPMMKAVSARSVAQIGLCNSQDVSNLLNAFAQLSVMDPPIFDACAHVIVQQVASFTPQGLSNVAHAYAKQQLRHQAVFDRLGHMAIRVMDKFKPLELGNLAYAYGRVQLRNEALVSSLQDEVIYRGTVGKSLQSVGELYRFGLRTLEQLTQGFARLGVKDQRLYFVLFDLTRQRVREFTRRHQKEGEEGTTQPAIDAYRVARLASKGVEPDTLTGHGLAVMLSAFARSQADFHTLVRWAPHQIRALDGQFTTFQMARIFTACSRLGVNHPPMYKELLVHAKARVPQMSPMALSMLIRGMARAKLYNRTLIRQAVKVISPRLTDLSVVDAAALLVSCAAFNYRDERFLRLLATVIIARMDEMNVSQLATAFATFAQMRIRHPKWFDTVLFELFRRQHELGEKDATNVAYAMLLLAAVERLEGLAEAADAGKTSLEGVLYPFDKHQGVLYSMLGVTNENRRNLSYPAVYQLQLVELYLRLMVPTVYEEMRPELKSMFAKARKVSVVVDDYMQNSSKMHRRISQWFARVGLHHRSEVFLGPFMLDMVIGEKVVVEIDGPTHFYRDTNSRTSSSLLKDSILNAMGFRVKHLAYQEWRQCGTAEKRTLYCSTFWKEVLAAEGMTEDNLAEGATKRSPQLVDILDVIVNWQAGQGPHPSAALIGAADVWPQSEEDSALPAFYREDPVGFDTPDTFGIAKKERETDAGVTGFDLESEILGARSPEEVLEAHRQAEQQLEQDRKQELSARGRYRLDRRSERVESDTQADLKALLPRSKRQAVTHTSSGFFDYEALEADTDVSSDEEAEERDPGGFKPKPTRRDSDLQRPDS</sequence>
<organism evidence="4 5">
    <name type="scientific">Polarella glacialis</name>
    <name type="common">Dinoflagellate</name>
    <dbReference type="NCBI Taxonomy" id="89957"/>
    <lineage>
        <taxon>Eukaryota</taxon>
        <taxon>Sar</taxon>
        <taxon>Alveolata</taxon>
        <taxon>Dinophyceae</taxon>
        <taxon>Suessiales</taxon>
        <taxon>Suessiaceae</taxon>
        <taxon>Polarella</taxon>
    </lineage>
</organism>
<gene>
    <name evidence="4" type="ORF">PGLA1383_LOCUS48621</name>
</gene>
<dbReference type="Proteomes" id="UP000654075">
    <property type="component" value="Unassembled WGS sequence"/>
</dbReference>
<dbReference type="GO" id="GO:0044528">
    <property type="term" value="P:regulation of mitochondrial mRNA stability"/>
    <property type="evidence" value="ECO:0007669"/>
    <property type="project" value="TreeGrafter"/>
</dbReference>
<dbReference type="Gene3D" id="3.40.960.10">
    <property type="entry name" value="VSR Endonuclease"/>
    <property type="match status" value="1"/>
</dbReference>
<dbReference type="InterPro" id="IPR050870">
    <property type="entry name" value="FAST_kinase"/>
</dbReference>
<comment type="caution">
    <text evidence="4">The sequence shown here is derived from an EMBL/GenBank/DDBJ whole genome shotgun (WGS) entry which is preliminary data.</text>
</comment>
<proteinExistence type="predicted"/>
<dbReference type="PANTHER" id="PTHR21228:SF40">
    <property type="entry name" value="LD45607P"/>
    <property type="match status" value="1"/>
</dbReference>
<evidence type="ECO:0000313" key="5">
    <source>
        <dbReference type="Proteomes" id="UP000654075"/>
    </source>
</evidence>
<dbReference type="PANTHER" id="PTHR21228">
    <property type="entry name" value="FAST LEU-RICH DOMAIN-CONTAINING"/>
    <property type="match status" value="1"/>
</dbReference>
<name>A0A813H4Y9_POLGL</name>
<feature type="region of interest" description="Disordered" evidence="2">
    <location>
        <begin position="1847"/>
        <end position="1896"/>
    </location>
</feature>
<keyword evidence="1" id="KW-0175">Coiled coil</keyword>
<dbReference type="Pfam" id="PF26188">
    <property type="entry name" value="RESC6"/>
    <property type="match status" value="2"/>
</dbReference>
<reference evidence="4" key="1">
    <citation type="submission" date="2021-02" db="EMBL/GenBank/DDBJ databases">
        <authorList>
            <person name="Dougan E. K."/>
            <person name="Rhodes N."/>
            <person name="Thang M."/>
            <person name="Chan C."/>
        </authorList>
    </citation>
    <scope>NUCLEOTIDE SEQUENCE</scope>
</reference>
<feature type="compositionally biased region" description="Basic and acidic residues" evidence="2">
    <location>
        <begin position="1885"/>
        <end position="1896"/>
    </location>
</feature>
<dbReference type="InterPro" id="IPR013584">
    <property type="entry name" value="RAP"/>
</dbReference>
<feature type="compositionally biased region" description="Basic and acidic residues" evidence="2">
    <location>
        <begin position="571"/>
        <end position="582"/>
    </location>
</feature>
<feature type="domain" description="RAP" evidence="3">
    <location>
        <begin position="1622"/>
        <end position="1679"/>
    </location>
</feature>
<feature type="compositionally biased region" description="Basic and acidic residues" evidence="2">
    <location>
        <begin position="592"/>
        <end position="622"/>
    </location>
</feature>
<protein>
    <recommendedName>
        <fullName evidence="3">RAP domain-containing protein</fullName>
    </recommendedName>
</protein>
<feature type="compositionally biased region" description="Acidic residues" evidence="2">
    <location>
        <begin position="1858"/>
        <end position="1874"/>
    </location>
</feature>
<feature type="compositionally biased region" description="Acidic residues" evidence="2">
    <location>
        <begin position="552"/>
        <end position="570"/>
    </location>
</feature>
<feature type="compositionally biased region" description="Acidic residues" evidence="2">
    <location>
        <begin position="394"/>
        <end position="403"/>
    </location>
</feature>
<dbReference type="Pfam" id="PF08373">
    <property type="entry name" value="RAP"/>
    <property type="match status" value="1"/>
</dbReference>
<dbReference type="InterPro" id="IPR058917">
    <property type="entry name" value="RESC6_dom"/>
</dbReference>
<evidence type="ECO:0000313" key="4">
    <source>
        <dbReference type="EMBL" id="CAE8632690.1"/>
    </source>
</evidence>
<feature type="coiled-coil region" evidence="1">
    <location>
        <begin position="67"/>
        <end position="182"/>
    </location>
</feature>
<evidence type="ECO:0000256" key="2">
    <source>
        <dbReference type="SAM" id="MobiDB-lite"/>
    </source>
</evidence>
<dbReference type="GO" id="GO:0005759">
    <property type="term" value="C:mitochondrial matrix"/>
    <property type="evidence" value="ECO:0007669"/>
    <property type="project" value="TreeGrafter"/>
</dbReference>
<feature type="region of interest" description="Disordered" evidence="2">
    <location>
        <begin position="1"/>
        <end position="32"/>
    </location>
</feature>
<accession>A0A813H4Y9</accession>
<dbReference type="OrthoDB" id="385235at2759"/>
<feature type="compositionally biased region" description="Low complexity" evidence="2">
    <location>
        <begin position="629"/>
        <end position="644"/>
    </location>
</feature>
<feature type="non-terminal residue" evidence="4">
    <location>
        <position position="1"/>
    </location>
</feature>
<feature type="region of interest" description="Disordered" evidence="2">
    <location>
        <begin position="497"/>
        <end position="658"/>
    </location>
</feature>
<evidence type="ECO:0000259" key="3">
    <source>
        <dbReference type="PROSITE" id="PS51286"/>
    </source>
</evidence>
<dbReference type="EMBL" id="CAJNNV010030502">
    <property type="protein sequence ID" value="CAE8632690.1"/>
    <property type="molecule type" value="Genomic_DNA"/>
</dbReference>
<dbReference type="GO" id="GO:0000963">
    <property type="term" value="P:mitochondrial RNA processing"/>
    <property type="evidence" value="ECO:0007669"/>
    <property type="project" value="TreeGrafter"/>
</dbReference>
<dbReference type="GO" id="GO:0003723">
    <property type="term" value="F:RNA binding"/>
    <property type="evidence" value="ECO:0007669"/>
    <property type="project" value="TreeGrafter"/>
</dbReference>
<dbReference type="SMART" id="SM00952">
    <property type="entry name" value="RAP"/>
    <property type="match status" value="1"/>
</dbReference>